<dbReference type="SMART" id="SM00852">
    <property type="entry name" value="MoCF_biosynth"/>
    <property type="match status" value="1"/>
</dbReference>
<evidence type="ECO:0000256" key="1">
    <source>
        <dbReference type="ARBA" id="ARBA00002901"/>
    </source>
</evidence>
<comment type="pathway">
    <text evidence="2 7">Cofactor biosynthesis; molybdopterin biosynthesis.</text>
</comment>
<protein>
    <recommendedName>
        <fullName evidence="7">Molybdopterin molybdenumtransferase</fullName>
        <ecNumber evidence="7">2.10.1.1</ecNumber>
    </recommendedName>
</protein>
<dbReference type="GO" id="GO:0061599">
    <property type="term" value="F:molybdopterin molybdotransferase activity"/>
    <property type="evidence" value="ECO:0007669"/>
    <property type="project" value="UniProtKB-EC"/>
</dbReference>
<dbReference type="InterPro" id="IPR038987">
    <property type="entry name" value="MoeA-like"/>
</dbReference>
<evidence type="ECO:0000256" key="2">
    <source>
        <dbReference type="ARBA" id="ARBA00005046"/>
    </source>
</evidence>
<evidence type="ECO:0000256" key="3">
    <source>
        <dbReference type="ARBA" id="ARBA00010763"/>
    </source>
</evidence>
<keyword evidence="7" id="KW-0460">Magnesium</keyword>
<dbReference type="InterPro" id="IPR005111">
    <property type="entry name" value="MoeA_C_domain_IV"/>
</dbReference>
<dbReference type="Gene3D" id="2.40.340.10">
    <property type="entry name" value="MoeA, C-terminal, domain IV"/>
    <property type="match status" value="1"/>
</dbReference>
<dbReference type="SUPFAM" id="SSF63867">
    <property type="entry name" value="MoeA C-terminal domain-like"/>
    <property type="match status" value="1"/>
</dbReference>
<comment type="caution">
    <text evidence="9">The sequence shown here is derived from an EMBL/GenBank/DDBJ whole genome shotgun (WGS) entry which is preliminary data.</text>
</comment>
<dbReference type="Gene3D" id="2.170.190.11">
    <property type="entry name" value="Molybdopterin biosynthesis moea protein, domain 3"/>
    <property type="match status" value="1"/>
</dbReference>
<evidence type="ECO:0000313" key="10">
    <source>
        <dbReference type="Proteomes" id="UP000698222"/>
    </source>
</evidence>
<dbReference type="InterPro" id="IPR036135">
    <property type="entry name" value="MoeA_linker/N_sf"/>
</dbReference>
<dbReference type="InterPro" id="IPR005110">
    <property type="entry name" value="MoeA_linker/N"/>
</dbReference>
<dbReference type="EC" id="2.10.1.1" evidence="7"/>
<reference evidence="9 10" key="1">
    <citation type="submission" date="2021-03" db="EMBL/GenBank/DDBJ databases">
        <title>Sequencing the genomes of 1000 actinobacteria strains.</title>
        <authorList>
            <person name="Klenk H.-P."/>
        </authorList>
    </citation>
    <scope>NUCLEOTIDE SEQUENCE [LARGE SCALE GENOMIC DNA]</scope>
    <source>
        <strain evidence="9 10">DSM 14564</strain>
    </source>
</reference>
<dbReference type="SUPFAM" id="SSF63882">
    <property type="entry name" value="MoeA N-terminal region -like"/>
    <property type="match status" value="1"/>
</dbReference>
<organism evidence="9 10">
    <name type="scientific">Brachybacterium fresconis</name>
    <dbReference type="NCBI Taxonomy" id="173363"/>
    <lineage>
        <taxon>Bacteria</taxon>
        <taxon>Bacillati</taxon>
        <taxon>Actinomycetota</taxon>
        <taxon>Actinomycetes</taxon>
        <taxon>Micrococcales</taxon>
        <taxon>Dermabacteraceae</taxon>
        <taxon>Brachybacterium</taxon>
    </lineage>
</organism>
<keyword evidence="7" id="KW-0479">Metal-binding</keyword>
<gene>
    <name evidence="9" type="ORF">JOF44_003512</name>
</gene>
<dbReference type="Pfam" id="PF03453">
    <property type="entry name" value="MoeA_N"/>
    <property type="match status" value="1"/>
</dbReference>
<comment type="similarity">
    <text evidence="3 7">Belongs to the MoeA family.</text>
</comment>
<evidence type="ECO:0000256" key="6">
    <source>
        <dbReference type="ARBA" id="ARBA00047317"/>
    </source>
</evidence>
<evidence type="ECO:0000256" key="5">
    <source>
        <dbReference type="ARBA" id="ARBA00023150"/>
    </source>
</evidence>
<dbReference type="Gene3D" id="3.90.105.10">
    <property type="entry name" value="Molybdopterin biosynthesis moea protein, domain 2"/>
    <property type="match status" value="1"/>
</dbReference>
<sequence length="433" mass="43755">MAAGERIPLADHAADARALLAAARRRVVERLDGELVGRVAATEIRARVDVPGHDNSQMDGYALASADVSEAGGAVSGGAALTLPLGPMIAAGDPPGELSAGTARPIMTGAPIPVGADLVIPVEESAAGRFEAAGAAGVEGAGEERWSTVTLTPRSAEPGRFVRRRGSDTHRGDTVLRAGQVLTPARLAHLAACGVAEAEIEDRLRVIVLSTGSEVAVGGAAPVAGGVFDANGPGLSAALHEAGAEVVHQGAVPDDAGELVARLHEQVVSYDADLIVTSGGVSAGAFEVVRHAAVGDGVTMAFPTVAMQPGGPQGIGTLDLPERRVPWLAFPGNPVSALLSCELIARPALGAPSRTRLRLPLRLEAPEPSPSALEQYRRARVLPSGAVRLVGGASSHLIGGLAAADALVIVPVGTDAIDDGDVLDTLLIPGGDR</sequence>
<evidence type="ECO:0000256" key="4">
    <source>
        <dbReference type="ARBA" id="ARBA00022505"/>
    </source>
</evidence>
<comment type="cofactor">
    <cofactor evidence="7">
        <name>Mg(2+)</name>
        <dbReference type="ChEBI" id="CHEBI:18420"/>
    </cofactor>
</comment>
<dbReference type="SUPFAM" id="SSF53218">
    <property type="entry name" value="Molybdenum cofactor biosynthesis proteins"/>
    <property type="match status" value="1"/>
</dbReference>
<evidence type="ECO:0000313" key="9">
    <source>
        <dbReference type="EMBL" id="MBP2410609.1"/>
    </source>
</evidence>
<dbReference type="EMBL" id="JAGIOC010000001">
    <property type="protein sequence ID" value="MBP2410609.1"/>
    <property type="molecule type" value="Genomic_DNA"/>
</dbReference>
<dbReference type="InterPro" id="IPR036425">
    <property type="entry name" value="MoaB/Mog-like_dom_sf"/>
</dbReference>
<dbReference type="PANTHER" id="PTHR10192">
    <property type="entry name" value="MOLYBDOPTERIN BIOSYNTHESIS PROTEIN"/>
    <property type="match status" value="1"/>
</dbReference>
<dbReference type="RefSeq" id="WP_209894572.1">
    <property type="nucleotide sequence ID" value="NZ_BAAAJV010000008.1"/>
</dbReference>
<dbReference type="InterPro" id="IPR001453">
    <property type="entry name" value="MoaB/Mog_dom"/>
</dbReference>
<dbReference type="CDD" id="cd00887">
    <property type="entry name" value="MoeA"/>
    <property type="match status" value="1"/>
</dbReference>
<dbReference type="NCBIfam" id="NF045515">
    <property type="entry name" value="Glp_gephyrin"/>
    <property type="match status" value="1"/>
</dbReference>
<dbReference type="InterPro" id="IPR036688">
    <property type="entry name" value="MoeA_C_domain_IV_sf"/>
</dbReference>
<dbReference type="Proteomes" id="UP000698222">
    <property type="component" value="Unassembled WGS sequence"/>
</dbReference>
<accession>A0ABS4YPC9</accession>
<dbReference type="PANTHER" id="PTHR10192:SF5">
    <property type="entry name" value="GEPHYRIN"/>
    <property type="match status" value="1"/>
</dbReference>
<dbReference type="Gene3D" id="3.40.980.10">
    <property type="entry name" value="MoaB/Mog-like domain"/>
    <property type="match status" value="1"/>
</dbReference>
<feature type="domain" description="MoaB/Mog" evidence="8">
    <location>
        <begin position="207"/>
        <end position="351"/>
    </location>
</feature>
<keyword evidence="10" id="KW-1185">Reference proteome</keyword>
<keyword evidence="7 9" id="KW-0808">Transferase</keyword>
<evidence type="ECO:0000259" key="8">
    <source>
        <dbReference type="SMART" id="SM00852"/>
    </source>
</evidence>
<evidence type="ECO:0000256" key="7">
    <source>
        <dbReference type="RuleBase" id="RU365090"/>
    </source>
</evidence>
<proteinExistence type="inferred from homology"/>
<keyword evidence="4 7" id="KW-0500">Molybdenum</keyword>
<keyword evidence="5 7" id="KW-0501">Molybdenum cofactor biosynthesis</keyword>
<name>A0ABS4YPC9_9MICO</name>
<dbReference type="Pfam" id="PF00994">
    <property type="entry name" value="MoCF_biosynth"/>
    <property type="match status" value="1"/>
</dbReference>
<comment type="catalytic activity">
    <reaction evidence="6">
        <text>adenylyl-molybdopterin + molybdate = Mo-molybdopterin + AMP + H(+)</text>
        <dbReference type="Rhea" id="RHEA:35047"/>
        <dbReference type="ChEBI" id="CHEBI:15378"/>
        <dbReference type="ChEBI" id="CHEBI:36264"/>
        <dbReference type="ChEBI" id="CHEBI:62727"/>
        <dbReference type="ChEBI" id="CHEBI:71302"/>
        <dbReference type="ChEBI" id="CHEBI:456215"/>
        <dbReference type="EC" id="2.10.1.1"/>
    </reaction>
</comment>
<dbReference type="Pfam" id="PF03454">
    <property type="entry name" value="MoeA_C"/>
    <property type="match status" value="1"/>
</dbReference>
<comment type="function">
    <text evidence="1 7">Catalyzes the insertion of molybdate into adenylated molybdopterin with the concomitant release of AMP.</text>
</comment>